<evidence type="ECO:0000256" key="4">
    <source>
        <dbReference type="ARBA" id="ARBA00022679"/>
    </source>
</evidence>
<keyword evidence="6" id="KW-0479">Metal-binding</keyword>
<keyword evidence="11" id="KW-0472">Membrane</keyword>
<dbReference type="PANTHER" id="PTHR46025:SF3">
    <property type="entry name" value="XYLOSYLTRANSFERASE OXT"/>
    <property type="match status" value="1"/>
</dbReference>
<proteinExistence type="predicted"/>
<dbReference type="Pfam" id="PF19349">
    <property type="entry name" value="DUF5927"/>
    <property type="match status" value="1"/>
</dbReference>
<dbReference type="Proteomes" id="UP000306223">
    <property type="component" value="Unassembled WGS sequence"/>
</dbReference>
<dbReference type="GO" id="GO:0050650">
    <property type="term" value="P:chondroitin sulfate proteoglycan biosynthetic process"/>
    <property type="evidence" value="ECO:0007669"/>
    <property type="project" value="TreeGrafter"/>
</dbReference>
<evidence type="ECO:0000256" key="1">
    <source>
        <dbReference type="ARBA" id="ARBA00004323"/>
    </source>
</evidence>
<feature type="domain" description="DUF5927" evidence="15">
    <location>
        <begin position="286"/>
        <end position="563"/>
    </location>
</feature>
<accession>A0A4U0RAP8</accession>
<evidence type="ECO:0000256" key="11">
    <source>
        <dbReference type="ARBA" id="ARBA00023136"/>
    </source>
</evidence>
<dbReference type="PANTHER" id="PTHR46025">
    <property type="entry name" value="XYLOSYLTRANSFERASE OXT"/>
    <property type="match status" value="1"/>
</dbReference>
<sequence length="578" mass="65550">MVAKSRLGLGGTWPVCAAGAVQLGVVLLCHARLDVAARMARIWVEGGARVAIHVDAKASARSVARMRDALSDLPGIVFSRRHTCDWGRFSLVRATQDAAQMLLERFPEVTHVYLASGSCLPLRPVRDLAAFLALDPACDHIESVNALDVGWTVGGLNEERFTLFYPLDWRKQRWLFDRLTALQRGLGIRRRLPKGLSPHLGSQWWCLTTATLRAILEDPRRVEFDRFFRLTWIPDESYFQTLARRHAIRIESHSLTLAKFDHNGRPYQLYDDHALMLEESRCFVARKVWPQATELLAHFPRPPGPQPDLSPPQPQRIERLINRTVRRRLLGRPGLYMQSRFPRKDAENGKTSAPYSVFQGFSDIFPEFEDWLAGLLDADVHGHLLGPEMVEFAGRPEIGPGAISSNTLIRDRDPHGFLTALIRITTRMQVFQFSPRDNQRLNWFIATDPNAHIHVVTGAWMLPLLESDMPFDDIRRVTALLQRAEIAQMDVLNSVWVKARVHVHELTDFLARPQEMLLQSLQHLPLRDGPPGDMPRMRDLEGLADLVRRLKNSGLRPHLAGDALPTADITLPERIAAE</sequence>
<dbReference type="InterPro" id="IPR043538">
    <property type="entry name" value="XYLT"/>
</dbReference>
<dbReference type="GO" id="GO:0046872">
    <property type="term" value="F:metal ion binding"/>
    <property type="evidence" value="ECO:0007669"/>
    <property type="project" value="UniProtKB-KW"/>
</dbReference>
<evidence type="ECO:0000313" key="17">
    <source>
        <dbReference type="Proteomes" id="UP000306223"/>
    </source>
</evidence>
<organism evidence="16 17">
    <name type="scientific">Paracoccus hibiscisoli</name>
    <dbReference type="NCBI Taxonomy" id="2023261"/>
    <lineage>
        <taxon>Bacteria</taxon>
        <taxon>Pseudomonadati</taxon>
        <taxon>Pseudomonadota</taxon>
        <taxon>Alphaproteobacteria</taxon>
        <taxon>Rhodobacterales</taxon>
        <taxon>Paracoccaceae</taxon>
        <taxon>Paracoccus</taxon>
    </lineage>
</organism>
<evidence type="ECO:0000256" key="5">
    <source>
        <dbReference type="ARBA" id="ARBA00022692"/>
    </source>
</evidence>
<keyword evidence="8" id="KW-0735">Signal-anchor</keyword>
<dbReference type="GO" id="GO:0016020">
    <property type="term" value="C:membrane"/>
    <property type="evidence" value="ECO:0007669"/>
    <property type="project" value="InterPro"/>
</dbReference>
<evidence type="ECO:0000256" key="7">
    <source>
        <dbReference type="ARBA" id="ARBA00022824"/>
    </source>
</evidence>
<comment type="caution">
    <text evidence="16">The sequence shown here is derived from an EMBL/GenBank/DDBJ whole genome shotgun (WGS) entry which is preliminary data.</text>
</comment>
<dbReference type="AlphaFoldDB" id="A0A4U0RAP8"/>
<comment type="subcellular location">
    <subcellularLocation>
        <location evidence="2">Endoplasmic reticulum membrane</location>
        <topology evidence="2">Single-pass type II membrane protein</topology>
    </subcellularLocation>
    <subcellularLocation>
        <location evidence="1">Golgi apparatus membrane</location>
        <topology evidence="1">Single-pass type II membrane protein</topology>
    </subcellularLocation>
</comment>
<keyword evidence="10" id="KW-0333">Golgi apparatus</keyword>
<dbReference type="InterPro" id="IPR045971">
    <property type="entry name" value="DUF5927"/>
</dbReference>
<dbReference type="RefSeq" id="WP_136856218.1">
    <property type="nucleotide sequence ID" value="NZ_SUNH01000009.1"/>
</dbReference>
<evidence type="ECO:0000256" key="9">
    <source>
        <dbReference type="ARBA" id="ARBA00022989"/>
    </source>
</evidence>
<dbReference type="GO" id="GO:0015012">
    <property type="term" value="P:heparan sulfate proteoglycan biosynthetic process"/>
    <property type="evidence" value="ECO:0007669"/>
    <property type="project" value="TreeGrafter"/>
</dbReference>
<dbReference type="InterPro" id="IPR003406">
    <property type="entry name" value="Glyco_trans_14"/>
</dbReference>
<protein>
    <recommendedName>
        <fullName evidence="14">Peptide O-xylosyltransferase</fullName>
    </recommendedName>
</protein>
<keyword evidence="3" id="KW-0328">Glycosyltransferase</keyword>
<keyword evidence="13" id="KW-0325">Glycoprotein</keyword>
<keyword evidence="4 16" id="KW-0808">Transferase</keyword>
<evidence type="ECO:0000313" key="16">
    <source>
        <dbReference type="EMBL" id="TJZ85244.1"/>
    </source>
</evidence>
<keyword evidence="12" id="KW-1015">Disulfide bond</keyword>
<keyword evidence="9" id="KW-1133">Transmembrane helix</keyword>
<gene>
    <name evidence="16" type="ORF">FA740_07475</name>
</gene>
<dbReference type="Pfam" id="PF02485">
    <property type="entry name" value="Branch"/>
    <property type="match status" value="1"/>
</dbReference>
<reference evidence="16 17" key="1">
    <citation type="submission" date="2019-04" db="EMBL/GenBank/DDBJ databases">
        <authorList>
            <person name="Li J."/>
        </authorList>
    </citation>
    <scope>NUCLEOTIDE SEQUENCE [LARGE SCALE GENOMIC DNA]</scope>
    <source>
        <strain evidence="16 17">CCTCC AB2016182</strain>
    </source>
</reference>
<evidence type="ECO:0000256" key="6">
    <source>
        <dbReference type="ARBA" id="ARBA00022723"/>
    </source>
</evidence>
<evidence type="ECO:0000256" key="2">
    <source>
        <dbReference type="ARBA" id="ARBA00004648"/>
    </source>
</evidence>
<evidence type="ECO:0000256" key="12">
    <source>
        <dbReference type="ARBA" id="ARBA00023157"/>
    </source>
</evidence>
<evidence type="ECO:0000256" key="13">
    <source>
        <dbReference type="ARBA" id="ARBA00023180"/>
    </source>
</evidence>
<evidence type="ECO:0000256" key="3">
    <source>
        <dbReference type="ARBA" id="ARBA00022676"/>
    </source>
</evidence>
<keyword evidence="7" id="KW-0256">Endoplasmic reticulum</keyword>
<dbReference type="OrthoDB" id="7943907at2"/>
<dbReference type="EMBL" id="SUNH01000009">
    <property type="protein sequence ID" value="TJZ85244.1"/>
    <property type="molecule type" value="Genomic_DNA"/>
</dbReference>
<name>A0A4U0RAP8_9RHOB</name>
<evidence type="ECO:0000256" key="8">
    <source>
        <dbReference type="ARBA" id="ARBA00022968"/>
    </source>
</evidence>
<keyword evidence="5" id="KW-0812">Transmembrane</keyword>
<evidence type="ECO:0000256" key="14">
    <source>
        <dbReference type="ARBA" id="ARBA00042865"/>
    </source>
</evidence>
<evidence type="ECO:0000259" key="15">
    <source>
        <dbReference type="Pfam" id="PF19349"/>
    </source>
</evidence>
<dbReference type="GO" id="GO:0030158">
    <property type="term" value="F:protein xylosyltransferase activity"/>
    <property type="evidence" value="ECO:0007669"/>
    <property type="project" value="InterPro"/>
</dbReference>
<keyword evidence="17" id="KW-1185">Reference proteome</keyword>
<evidence type="ECO:0000256" key="10">
    <source>
        <dbReference type="ARBA" id="ARBA00023034"/>
    </source>
</evidence>